<gene>
    <name evidence="6" type="ORF">OCV69_09895</name>
</gene>
<dbReference type="Pfam" id="PF00005">
    <property type="entry name" value="ABC_tran"/>
    <property type="match status" value="1"/>
</dbReference>
<protein>
    <submittedName>
        <fullName evidence="6">ABC transporter ATP-binding protein</fullName>
    </submittedName>
</protein>
<evidence type="ECO:0000313" key="7">
    <source>
        <dbReference type="Proteomes" id="UP001652395"/>
    </source>
</evidence>
<dbReference type="EMBL" id="JAOQJF010000018">
    <property type="protein sequence ID" value="MCU6800238.1"/>
    <property type="molecule type" value="Genomic_DNA"/>
</dbReference>
<dbReference type="PANTHER" id="PTHR42798">
    <property type="entry name" value="LIPOPROTEIN-RELEASING SYSTEM ATP-BINDING PROTEIN LOLD"/>
    <property type="match status" value="1"/>
</dbReference>
<dbReference type="InterPro" id="IPR017871">
    <property type="entry name" value="ABC_transporter-like_CS"/>
</dbReference>
<evidence type="ECO:0000256" key="2">
    <source>
        <dbReference type="ARBA" id="ARBA00022448"/>
    </source>
</evidence>
<dbReference type="InterPro" id="IPR027417">
    <property type="entry name" value="P-loop_NTPase"/>
</dbReference>
<dbReference type="GO" id="GO:0005524">
    <property type="term" value="F:ATP binding"/>
    <property type="evidence" value="ECO:0007669"/>
    <property type="project" value="UniProtKB-KW"/>
</dbReference>
<reference evidence="6 7" key="1">
    <citation type="journal article" date="2021" name="ISME Commun">
        <title>Automated analysis of genomic sequences facilitates high-throughput and comprehensive description of bacteria.</title>
        <authorList>
            <person name="Hitch T.C.A."/>
        </authorList>
    </citation>
    <scope>NUCLEOTIDE SEQUENCE [LARGE SCALE GENOMIC DNA]</scope>
    <source>
        <strain evidence="7">f_CCE</strain>
    </source>
</reference>
<accession>A0ABT2V019</accession>
<evidence type="ECO:0000256" key="3">
    <source>
        <dbReference type="ARBA" id="ARBA00022741"/>
    </source>
</evidence>
<comment type="similarity">
    <text evidence="1">Belongs to the ABC transporter superfamily.</text>
</comment>
<dbReference type="RefSeq" id="WP_158358882.1">
    <property type="nucleotide sequence ID" value="NZ_JAOQJF010000018.1"/>
</dbReference>
<keyword evidence="3" id="KW-0547">Nucleotide-binding</keyword>
<dbReference type="Proteomes" id="UP001652395">
    <property type="component" value="Unassembled WGS sequence"/>
</dbReference>
<keyword evidence="7" id="KW-1185">Reference proteome</keyword>
<name>A0ABT2V019_9FIRM</name>
<dbReference type="SUPFAM" id="SSF52540">
    <property type="entry name" value="P-loop containing nucleoside triphosphate hydrolases"/>
    <property type="match status" value="1"/>
</dbReference>
<evidence type="ECO:0000256" key="1">
    <source>
        <dbReference type="ARBA" id="ARBA00005417"/>
    </source>
</evidence>
<keyword evidence="4 6" id="KW-0067">ATP-binding</keyword>
<dbReference type="Gene3D" id="3.40.50.300">
    <property type="entry name" value="P-loop containing nucleotide triphosphate hydrolases"/>
    <property type="match status" value="1"/>
</dbReference>
<dbReference type="CDD" id="cd03255">
    <property type="entry name" value="ABC_MJ0796_LolCDE_FtsE"/>
    <property type="match status" value="1"/>
</dbReference>
<dbReference type="InterPro" id="IPR017911">
    <property type="entry name" value="MacB-like_ATP-bd"/>
</dbReference>
<evidence type="ECO:0000259" key="5">
    <source>
        <dbReference type="PROSITE" id="PS50893"/>
    </source>
</evidence>
<dbReference type="PROSITE" id="PS50893">
    <property type="entry name" value="ABC_TRANSPORTER_2"/>
    <property type="match status" value="1"/>
</dbReference>
<dbReference type="PROSITE" id="PS00211">
    <property type="entry name" value="ABC_TRANSPORTER_1"/>
    <property type="match status" value="1"/>
</dbReference>
<organism evidence="6 7">
    <name type="scientific">Alitiscatomonas aceti</name>
    <dbReference type="NCBI Taxonomy" id="2981724"/>
    <lineage>
        <taxon>Bacteria</taxon>
        <taxon>Bacillati</taxon>
        <taxon>Bacillota</taxon>
        <taxon>Clostridia</taxon>
        <taxon>Lachnospirales</taxon>
        <taxon>Lachnospiraceae</taxon>
        <taxon>Alitiscatomonas</taxon>
    </lineage>
</organism>
<dbReference type="PANTHER" id="PTHR42798:SF7">
    <property type="entry name" value="ALPHA-D-RIBOSE 1-METHYLPHOSPHONATE 5-TRIPHOSPHATE SYNTHASE SUBUNIT PHNL"/>
    <property type="match status" value="1"/>
</dbReference>
<comment type="caution">
    <text evidence="6">The sequence shown here is derived from an EMBL/GenBank/DDBJ whole genome shotgun (WGS) entry which is preliminary data.</text>
</comment>
<evidence type="ECO:0000313" key="6">
    <source>
        <dbReference type="EMBL" id="MCU6800238.1"/>
    </source>
</evidence>
<evidence type="ECO:0000256" key="4">
    <source>
        <dbReference type="ARBA" id="ARBA00022840"/>
    </source>
</evidence>
<dbReference type="SMART" id="SM00382">
    <property type="entry name" value="AAA"/>
    <property type="match status" value="1"/>
</dbReference>
<dbReference type="InterPro" id="IPR003439">
    <property type="entry name" value="ABC_transporter-like_ATP-bd"/>
</dbReference>
<sequence>MNTSKKILTVTDLKKSYITKGNTYPVLQGINMEVNQGEFIAVMGPSGSGKTTLLNIISGFLSADSGSVMIGAENMLHTDKNKQAEIRSSILGFIFQDFMLINGLTVRENIYLPQIIGKKDNAEMDQKTQNLLDTFGIAEIAEKYPNELSGGQKQRVAVARALSNTPLLILADEPTGNLDSKSSAAVIESFLLAKEKMNATILMVTHDAIAASYADRVVALSDGKIVKELLRTVEPRQFMNEILDFLKVVEVSR</sequence>
<feature type="domain" description="ABC transporter" evidence="5">
    <location>
        <begin position="8"/>
        <end position="251"/>
    </location>
</feature>
<keyword evidence="2" id="KW-0813">Transport</keyword>
<proteinExistence type="inferred from homology"/>
<dbReference type="InterPro" id="IPR003593">
    <property type="entry name" value="AAA+_ATPase"/>
</dbReference>